<dbReference type="AlphaFoldDB" id="A0A9N9LPS3"/>
<proteinExistence type="predicted"/>
<dbReference type="Pfam" id="PF03190">
    <property type="entry name" value="Thioredox_DsbH"/>
    <property type="match status" value="1"/>
</dbReference>
<dbReference type="OrthoDB" id="1923667at2759"/>
<evidence type="ECO:0000313" key="3">
    <source>
        <dbReference type="EMBL" id="CAG8975366.1"/>
    </source>
</evidence>
<feature type="compositionally biased region" description="Low complexity" evidence="1">
    <location>
        <begin position="830"/>
        <end position="843"/>
    </location>
</feature>
<dbReference type="SUPFAM" id="SSF52833">
    <property type="entry name" value="Thioredoxin-like"/>
    <property type="match status" value="1"/>
</dbReference>
<dbReference type="GO" id="GO:0005975">
    <property type="term" value="P:carbohydrate metabolic process"/>
    <property type="evidence" value="ECO:0007669"/>
    <property type="project" value="InterPro"/>
</dbReference>
<evidence type="ECO:0000313" key="4">
    <source>
        <dbReference type="Proteomes" id="UP000701801"/>
    </source>
</evidence>
<dbReference type="PANTHER" id="PTHR42899:SF1">
    <property type="entry name" value="SPERMATOGENESIS-ASSOCIATED PROTEIN 20"/>
    <property type="match status" value="1"/>
</dbReference>
<name>A0A9N9LPS3_9HELO</name>
<dbReference type="EMBL" id="CAJVRM010000133">
    <property type="protein sequence ID" value="CAG8975366.1"/>
    <property type="molecule type" value="Genomic_DNA"/>
</dbReference>
<reference evidence="3" key="1">
    <citation type="submission" date="2021-07" db="EMBL/GenBank/DDBJ databases">
        <authorList>
            <person name="Durling M."/>
        </authorList>
    </citation>
    <scope>NUCLEOTIDE SEQUENCE</scope>
</reference>
<dbReference type="Proteomes" id="UP000701801">
    <property type="component" value="Unassembled WGS sequence"/>
</dbReference>
<dbReference type="InterPro" id="IPR024705">
    <property type="entry name" value="Ssp411"/>
</dbReference>
<dbReference type="InterPro" id="IPR012341">
    <property type="entry name" value="6hp_glycosidase-like_sf"/>
</dbReference>
<dbReference type="Gene3D" id="1.50.10.10">
    <property type="match status" value="1"/>
</dbReference>
<dbReference type="InterPro" id="IPR008928">
    <property type="entry name" value="6-hairpin_glycosidase_sf"/>
</dbReference>
<dbReference type="SUPFAM" id="SSF48208">
    <property type="entry name" value="Six-hairpin glycosidases"/>
    <property type="match status" value="1"/>
</dbReference>
<feature type="compositionally biased region" description="Polar residues" evidence="1">
    <location>
        <begin position="18"/>
        <end position="28"/>
    </location>
</feature>
<gene>
    <name evidence="3" type="ORF">HYALB_00005696</name>
</gene>
<comment type="caution">
    <text evidence="3">The sequence shown here is derived from an EMBL/GenBank/DDBJ whole genome shotgun (WGS) entry which is preliminary data.</text>
</comment>
<feature type="region of interest" description="Disordered" evidence="1">
    <location>
        <begin position="1"/>
        <end position="35"/>
    </location>
</feature>
<evidence type="ECO:0000259" key="2">
    <source>
        <dbReference type="Pfam" id="PF03190"/>
    </source>
</evidence>
<dbReference type="InterPro" id="IPR036249">
    <property type="entry name" value="Thioredoxin-like_sf"/>
</dbReference>
<accession>A0A9N9LPS3</accession>
<feature type="domain" description="Spermatogenesis-associated protein 20-like TRX" evidence="2">
    <location>
        <begin position="45"/>
        <end position="211"/>
    </location>
</feature>
<dbReference type="InterPro" id="IPR004879">
    <property type="entry name" value="Ssp411-like_TRX"/>
</dbReference>
<dbReference type="Gene3D" id="3.40.30.10">
    <property type="entry name" value="Glutaredoxin"/>
    <property type="match status" value="1"/>
</dbReference>
<feature type="region of interest" description="Disordered" evidence="1">
    <location>
        <begin position="810"/>
        <end position="915"/>
    </location>
</feature>
<organism evidence="3 4">
    <name type="scientific">Hymenoscyphus albidus</name>
    <dbReference type="NCBI Taxonomy" id="595503"/>
    <lineage>
        <taxon>Eukaryota</taxon>
        <taxon>Fungi</taxon>
        <taxon>Dikarya</taxon>
        <taxon>Ascomycota</taxon>
        <taxon>Pezizomycotina</taxon>
        <taxon>Leotiomycetes</taxon>
        <taxon>Helotiales</taxon>
        <taxon>Helotiaceae</taxon>
        <taxon>Hymenoscyphus</taxon>
    </lineage>
</organism>
<feature type="compositionally biased region" description="Pro residues" evidence="1">
    <location>
        <begin position="899"/>
        <end position="909"/>
    </location>
</feature>
<evidence type="ECO:0000256" key="1">
    <source>
        <dbReference type="SAM" id="MobiDB-lite"/>
    </source>
</evidence>
<dbReference type="CDD" id="cd02955">
    <property type="entry name" value="SSP411"/>
    <property type="match status" value="1"/>
</dbReference>
<protein>
    <recommendedName>
        <fullName evidence="2">Spermatogenesis-associated protein 20-like TRX domain-containing protein</fullName>
    </recommendedName>
</protein>
<keyword evidence="4" id="KW-1185">Reference proteome</keyword>
<dbReference type="PANTHER" id="PTHR42899">
    <property type="entry name" value="SPERMATOGENESIS-ASSOCIATED PROTEIN 20"/>
    <property type="match status" value="1"/>
</dbReference>
<dbReference type="GO" id="GO:0003824">
    <property type="term" value="F:catalytic activity"/>
    <property type="evidence" value="ECO:0007669"/>
    <property type="project" value="UniProtKB-ARBA"/>
</dbReference>
<sequence>MMAAHLRGGNGDGKSLGQALNENPSGTPSVAVPEKKKKEKVVLVNRAGESRSPYVRAHSSNPVAWQIWGEEAIDLARKESKLLFVSIGYNACHWCHVMERESFENDEIATILNTEFIPVKIDREERPDIDRIYMNFVQATTGSGGWPLNVFVTPDLEPVFGGTYWPGPTSSTNSHEDQVDFLGILNKLSTVWREQEDRCRQDSSRILQQLKDFAQEGTLGDRLGEGGEALDIELLEEAYRNFISTYDPVNGGFGSAPKFPTPSKLSFLLRLGQYPSIVLDVIGEVGGQNSENMAITTLRKMARGGIHDHIGYGFCRYSVTGDWSLPHFEKMLYDNAQLLHIYLDAFLLSRDPELLGVVYDICTYLTTTLSHPEGGFYSSEDADSYYKKGDSEKREGAFYVWTKREFENILGPQAEPILSAFFNVRGHGNVSAENDTHDEFLDQNVLTIANTPSTLASTYGMKEQEVVKIIKDGKTALLAHREKERVKPDLDDKIIVSWNGIAIGALARTAAVIKGFDPEKSEKYLASSLKAATFIKEKLYEESTKTLYRVWREGRGDTAGFADDYAFLIDGLIDLYEATFDEEWLHWADDLQKSQISHFYDVDGTGAFFSTSSSAPHVILRLKDGMDTSEPSTNGTSSSNLYRLSSLLNDPSYALKARQTILSFESELMQYPWLFASFMPSIVASHLGVKGVVVSGDGVASEKIKAFERAPRGALECFSRVSTGGQNTWLRKRNELLKDFGLDGNPRVLICERGVCREEGLVSVPDETDGVASKPIVEKAAVEKSVAEKIAPAEKPNSVIVENITPAEKTERISKDQTSDDNFLPLTDKTTSTNIPPSSTTTPSPNPPLPSTPKKEAPLEFQKIPIETKTIVAAPLVLDQNKTTTESTKAKEVVLSQPEPGPASTPLPGPENVKP</sequence>